<evidence type="ECO:0000313" key="2">
    <source>
        <dbReference type="EMBL" id="KAH7034227.1"/>
    </source>
</evidence>
<gene>
    <name evidence="2" type="ORF">B0J12DRAFT_272425</name>
</gene>
<proteinExistence type="predicted"/>
<protein>
    <submittedName>
        <fullName evidence="2">Uncharacterized protein</fullName>
    </submittedName>
</protein>
<evidence type="ECO:0000313" key="3">
    <source>
        <dbReference type="Proteomes" id="UP000774617"/>
    </source>
</evidence>
<evidence type="ECO:0000256" key="1">
    <source>
        <dbReference type="SAM" id="MobiDB-lite"/>
    </source>
</evidence>
<organism evidence="2 3">
    <name type="scientific">Macrophomina phaseolina</name>
    <dbReference type="NCBI Taxonomy" id="35725"/>
    <lineage>
        <taxon>Eukaryota</taxon>
        <taxon>Fungi</taxon>
        <taxon>Dikarya</taxon>
        <taxon>Ascomycota</taxon>
        <taxon>Pezizomycotina</taxon>
        <taxon>Dothideomycetes</taxon>
        <taxon>Dothideomycetes incertae sedis</taxon>
        <taxon>Botryosphaeriales</taxon>
        <taxon>Botryosphaeriaceae</taxon>
        <taxon>Macrophomina</taxon>
    </lineage>
</organism>
<accession>A0ABQ8FXV0</accession>
<comment type="caution">
    <text evidence="2">The sequence shown here is derived from an EMBL/GenBank/DDBJ whole genome shotgun (WGS) entry which is preliminary data.</text>
</comment>
<dbReference type="Proteomes" id="UP000774617">
    <property type="component" value="Unassembled WGS sequence"/>
</dbReference>
<feature type="region of interest" description="Disordered" evidence="1">
    <location>
        <begin position="177"/>
        <end position="201"/>
    </location>
</feature>
<name>A0ABQ8FXV0_9PEZI</name>
<dbReference type="EMBL" id="JAGTJR010000037">
    <property type="protein sequence ID" value="KAH7034227.1"/>
    <property type="molecule type" value="Genomic_DNA"/>
</dbReference>
<sequence>MVAAVEGWSAVGEMEKEKNDDLLASDPHMVLFSHLVFRRLGGADDFCHARLSILPLYWVKTPRILLTCSEANGLGGRLIKSPGVLSLSPPWRSAAAFKSRRKHDSAGMSGLKAYCQKILTEEQRRRMRGDRRLVPRPCVSPDQHPTPAYLQNAEILLTRTPSPTLPPSGRLLIRTYSPAAILSSSTGPETRHGPSPPPPPQ</sequence>
<keyword evidence="3" id="KW-1185">Reference proteome</keyword>
<reference evidence="2 3" key="1">
    <citation type="journal article" date="2021" name="Nat. Commun.">
        <title>Genetic determinants of endophytism in the Arabidopsis root mycobiome.</title>
        <authorList>
            <person name="Mesny F."/>
            <person name="Miyauchi S."/>
            <person name="Thiergart T."/>
            <person name="Pickel B."/>
            <person name="Atanasova L."/>
            <person name="Karlsson M."/>
            <person name="Huettel B."/>
            <person name="Barry K.W."/>
            <person name="Haridas S."/>
            <person name="Chen C."/>
            <person name="Bauer D."/>
            <person name="Andreopoulos W."/>
            <person name="Pangilinan J."/>
            <person name="LaButti K."/>
            <person name="Riley R."/>
            <person name="Lipzen A."/>
            <person name="Clum A."/>
            <person name="Drula E."/>
            <person name="Henrissat B."/>
            <person name="Kohler A."/>
            <person name="Grigoriev I.V."/>
            <person name="Martin F.M."/>
            <person name="Hacquard S."/>
        </authorList>
    </citation>
    <scope>NUCLEOTIDE SEQUENCE [LARGE SCALE GENOMIC DNA]</scope>
    <source>
        <strain evidence="2 3">MPI-SDFR-AT-0080</strain>
    </source>
</reference>